<evidence type="ECO:0000259" key="1">
    <source>
        <dbReference type="Pfam" id="PF00501"/>
    </source>
</evidence>
<dbReference type="Pfam" id="PF00501">
    <property type="entry name" value="AMP-binding"/>
    <property type="match status" value="1"/>
</dbReference>
<reference evidence="3" key="1">
    <citation type="journal article" date="2019" name="Int. J. Syst. Evol. Microbiol.">
        <title>The Global Catalogue of Microorganisms (GCM) 10K type strain sequencing project: providing services to taxonomists for standard genome sequencing and annotation.</title>
        <authorList>
            <consortium name="The Broad Institute Genomics Platform"/>
            <consortium name="The Broad Institute Genome Sequencing Center for Infectious Disease"/>
            <person name="Wu L."/>
            <person name="Ma J."/>
        </authorList>
    </citation>
    <scope>NUCLEOTIDE SEQUENCE [LARGE SCALE GENOMIC DNA]</scope>
    <source>
        <strain evidence="3">JCM 14370</strain>
    </source>
</reference>
<evidence type="ECO:0000313" key="2">
    <source>
        <dbReference type="EMBL" id="GGJ58248.1"/>
    </source>
</evidence>
<feature type="domain" description="AMP-dependent synthetase/ligase" evidence="1">
    <location>
        <begin position="42"/>
        <end position="412"/>
    </location>
</feature>
<dbReference type="Proteomes" id="UP000632222">
    <property type="component" value="Unassembled WGS sequence"/>
</dbReference>
<gene>
    <name evidence="2" type="ORF">GCM10008938_50410</name>
</gene>
<dbReference type="SUPFAM" id="SSF56801">
    <property type="entry name" value="Acetyl-CoA synthetase-like"/>
    <property type="match status" value="1"/>
</dbReference>
<name>A0ABQ2DKV0_9DEIO</name>
<evidence type="ECO:0000313" key="3">
    <source>
        <dbReference type="Proteomes" id="UP000632222"/>
    </source>
</evidence>
<proteinExistence type="predicted"/>
<keyword evidence="3" id="KW-1185">Reference proteome</keyword>
<accession>A0ABQ2DKV0</accession>
<dbReference type="InterPro" id="IPR042099">
    <property type="entry name" value="ANL_N_sf"/>
</dbReference>
<dbReference type="Gene3D" id="3.40.50.12780">
    <property type="entry name" value="N-terminal domain of ligase-like"/>
    <property type="match status" value="1"/>
</dbReference>
<comment type="caution">
    <text evidence="2">The sequence shown here is derived from an EMBL/GenBank/DDBJ whole genome shotgun (WGS) entry which is preliminary data.</text>
</comment>
<sequence length="540" mass="59142">MFQQPEENLLAVCSFGLWPSGLIFSADSFRLKPAMNLSLILSQHAHNTPDRPALITRQGTTTYLQLEQMSDSMAVQLRKLGVQQSTRVLVLIPIGPELYATLAALWKLGAVAVIVDPGAGTANFRHGAKATQPEVFVGIPKAHLLRLLSPELRQVRKHLVTSGWLPFTTPWIQQKVDAVAALDLPADAPALITFTSGSTARPKAASRSHAFLLAQNQALQHTLQLEPDGTHLCTLAVVTLTVLAAGGTALIPDAKLARPGFIDPEPVLKQLNSHPALTVAASPAFVERLAENGMLPFKRIYVGGAPVFPYQLELFTKQSQAEVYSVYGSTEAEPIAEQAYAEIKEADFAQMRTGKGLLAGLPVEEIQLKILPDQHGQLFPYQTRQAFEAAALPSLRTGEIVVTGGHVLKSYLDPAGNKETKWMDETGTTWHRTGDAGYLDQQGRLWLLGRCSAKVQDSKGTLYPFSVEVAAQHHTAVKRAALTAQDGKRVLWVQWKDPEDLSGLKKMLEWASLDDIRSIAKIPLDRRHNAKVDYTRLNHK</sequence>
<dbReference type="InterPro" id="IPR050237">
    <property type="entry name" value="ATP-dep_AMP-bd_enzyme"/>
</dbReference>
<protein>
    <submittedName>
        <fullName evidence="2">Peptide synthase</fullName>
    </submittedName>
</protein>
<organism evidence="2 3">
    <name type="scientific">Deinococcus roseus</name>
    <dbReference type="NCBI Taxonomy" id="392414"/>
    <lineage>
        <taxon>Bacteria</taxon>
        <taxon>Thermotogati</taxon>
        <taxon>Deinococcota</taxon>
        <taxon>Deinococci</taxon>
        <taxon>Deinococcales</taxon>
        <taxon>Deinococcaceae</taxon>
        <taxon>Deinococcus</taxon>
    </lineage>
</organism>
<dbReference type="PANTHER" id="PTHR43767:SF1">
    <property type="entry name" value="NONRIBOSOMAL PEPTIDE SYNTHASE PES1 (EUROFUNG)-RELATED"/>
    <property type="match status" value="1"/>
</dbReference>
<dbReference type="PANTHER" id="PTHR43767">
    <property type="entry name" value="LONG-CHAIN-FATTY-ACID--COA LIGASE"/>
    <property type="match status" value="1"/>
</dbReference>
<dbReference type="InterPro" id="IPR000873">
    <property type="entry name" value="AMP-dep_synth/lig_dom"/>
</dbReference>
<dbReference type="EMBL" id="BMOD01000042">
    <property type="protein sequence ID" value="GGJ58248.1"/>
    <property type="molecule type" value="Genomic_DNA"/>
</dbReference>